<dbReference type="EMBL" id="KN832992">
    <property type="protein sequence ID" value="KIM82926.1"/>
    <property type="molecule type" value="Genomic_DNA"/>
</dbReference>
<dbReference type="OrthoDB" id="443682at2759"/>
<reference evidence="3 4" key="1">
    <citation type="submission" date="2014-04" db="EMBL/GenBank/DDBJ databases">
        <authorList>
            <consortium name="DOE Joint Genome Institute"/>
            <person name="Kuo A."/>
            <person name="Tarkka M."/>
            <person name="Buscot F."/>
            <person name="Kohler A."/>
            <person name="Nagy L.G."/>
            <person name="Floudas D."/>
            <person name="Copeland A."/>
            <person name="Barry K.W."/>
            <person name="Cichocki N."/>
            <person name="Veneault-Fourrey C."/>
            <person name="LaButti K."/>
            <person name="Lindquist E.A."/>
            <person name="Lipzen A."/>
            <person name="Lundell T."/>
            <person name="Morin E."/>
            <person name="Murat C."/>
            <person name="Sun H."/>
            <person name="Tunlid A."/>
            <person name="Henrissat B."/>
            <person name="Grigoriev I.V."/>
            <person name="Hibbett D.S."/>
            <person name="Martin F."/>
            <person name="Nordberg H.P."/>
            <person name="Cantor M.N."/>
            <person name="Hua S.X."/>
        </authorList>
    </citation>
    <scope>NUCLEOTIDE SEQUENCE [LARGE SCALE GENOMIC DNA]</scope>
    <source>
        <strain evidence="3 4">F 1598</strain>
    </source>
</reference>
<keyword evidence="4" id="KW-1185">Reference proteome</keyword>
<dbReference type="AlphaFoldDB" id="A0A0C3FWR8"/>
<evidence type="ECO:0000256" key="1">
    <source>
        <dbReference type="SAM" id="MobiDB-lite"/>
    </source>
</evidence>
<protein>
    <recommendedName>
        <fullName evidence="2">Programmed cell death protein 2 C-terminal domain-containing protein</fullName>
    </recommendedName>
</protein>
<gene>
    <name evidence="3" type="ORF">PILCRDRAFT_819721</name>
</gene>
<dbReference type="STRING" id="765440.A0A0C3FWR8"/>
<dbReference type="FunCoup" id="A0A0C3FWR8">
    <property type="interactions" value="451"/>
</dbReference>
<dbReference type="GO" id="GO:0005737">
    <property type="term" value="C:cytoplasm"/>
    <property type="evidence" value="ECO:0007669"/>
    <property type="project" value="InterPro"/>
</dbReference>
<evidence type="ECO:0000313" key="4">
    <source>
        <dbReference type="Proteomes" id="UP000054166"/>
    </source>
</evidence>
<name>A0A0C3FWR8_PILCF</name>
<organism evidence="3 4">
    <name type="scientific">Piloderma croceum (strain F 1598)</name>
    <dbReference type="NCBI Taxonomy" id="765440"/>
    <lineage>
        <taxon>Eukaryota</taxon>
        <taxon>Fungi</taxon>
        <taxon>Dikarya</taxon>
        <taxon>Basidiomycota</taxon>
        <taxon>Agaricomycotina</taxon>
        <taxon>Agaricomycetes</taxon>
        <taxon>Agaricomycetidae</taxon>
        <taxon>Atheliales</taxon>
        <taxon>Atheliaceae</taxon>
        <taxon>Piloderma</taxon>
    </lineage>
</organism>
<accession>A0A0C3FWR8</accession>
<proteinExistence type="predicted"/>
<dbReference type="Pfam" id="PF04194">
    <property type="entry name" value="PDCD2_C"/>
    <property type="match status" value="1"/>
</dbReference>
<dbReference type="PANTHER" id="PTHR47524:SF1">
    <property type="entry name" value="20S RRNA ACCUMULATION PROTEIN 4"/>
    <property type="match status" value="1"/>
</dbReference>
<dbReference type="InParanoid" id="A0A0C3FWR8"/>
<evidence type="ECO:0000259" key="2">
    <source>
        <dbReference type="Pfam" id="PF04194"/>
    </source>
</evidence>
<dbReference type="HOGENOM" id="CLU_031771_2_0_1"/>
<feature type="region of interest" description="Disordered" evidence="1">
    <location>
        <begin position="177"/>
        <end position="205"/>
    </location>
</feature>
<dbReference type="Proteomes" id="UP000054166">
    <property type="component" value="Unassembled WGS sequence"/>
</dbReference>
<dbReference type="InterPro" id="IPR007320">
    <property type="entry name" value="PDCD2_C"/>
</dbReference>
<reference evidence="4" key="2">
    <citation type="submission" date="2015-01" db="EMBL/GenBank/DDBJ databases">
        <title>Evolutionary Origins and Diversification of the Mycorrhizal Mutualists.</title>
        <authorList>
            <consortium name="DOE Joint Genome Institute"/>
            <consortium name="Mycorrhizal Genomics Consortium"/>
            <person name="Kohler A."/>
            <person name="Kuo A."/>
            <person name="Nagy L.G."/>
            <person name="Floudas D."/>
            <person name="Copeland A."/>
            <person name="Barry K.W."/>
            <person name="Cichocki N."/>
            <person name="Veneault-Fourrey C."/>
            <person name="LaButti K."/>
            <person name="Lindquist E.A."/>
            <person name="Lipzen A."/>
            <person name="Lundell T."/>
            <person name="Morin E."/>
            <person name="Murat C."/>
            <person name="Riley R."/>
            <person name="Ohm R."/>
            <person name="Sun H."/>
            <person name="Tunlid A."/>
            <person name="Henrissat B."/>
            <person name="Grigoriev I.V."/>
            <person name="Hibbett D.S."/>
            <person name="Martin F."/>
        </authorList>
    </citation>
    <scope>NUCLEOTIDE SEQUENCE [LARGE SCALE GENOMIC DNA]</scope>
    <source>
        <strain evidence="4">F 1598</strain>
    </source>
</reference>
<evidence type="ECO:0000313" key="3">
    <source>
        <dbReference type="EMBL" id="KIM82926.1"/>
    </source>
</evidence>
<feature type="compositionally biased region" description="Acidic residues" evidence="1">
    <location>
        <begin position="187"/>
        <end position="196"/>
    </location>
</feature>
<feature type="domain" description="Programmed cell death protein 2 C-terminal" evidence="2">
    <location>
        <begin position="282"/>
        <end position="445"/>
    </location>
</feature>
<sequence>MAPKDDDEWSDSDDDVLSEIETSVLLGVPDGVIDGVDINDAAVSRIGGHPAFIPSREPSLSSASCKSCSKTMELLVQIWCPVEDSPHDRVLYVWGCAQGSCQKKDGSVRAWRGLRFNEKYAAKLEKKLAKKRAQEKAKAEAEAVKNKIATMSNPFSMQQSSAPNSFGFGTQIFNNASAEPTTSPLEEAAEASDAESEASASSSSDESVIVAMASVTIGPSPWVSAPSYPSLYLSTTSEFLPPPPKVKLPPGTQVQDPADDEVKEGKNASWTFEAYENSLEVDHVFDRFTKRVGYEGEQCVRYELNGVPLPFASDKVFDLLFPTQPLPPLPVTKAAFKVVPAQKRIYDPTSLSPCPLCKSKRVFECQLMPNLINILRSTETDKKLTDEERRKAVEKALKGGDAPDTRGMGWGTCMIFVCEKDCCVDDDGEFEARECWREELVMVQWDD</sequence>
<dbReference type="PANTHER" id="PTHR47524">
    <property type="entry name" value="20S RRNA ACCUMULATION PROTEIN 4"/>
    <property type="match status" value="1"/>
</dbReference>
<dbReference type="GO" id="GO:0030490">
    <property type="term" value="P:maturation of SSU-rRNA"/>
    <property type="evidence" value="ECO:0007669"/>
    <property type="project" value="TreeGrafter"/>
</dbReference>